<organism evidence="1 2">
    <name type="scientific">Haloarcula nitratireducens</name>
    <dbReference type="NCBI Taxonomy" id="2487749"/>
    <lineage>
        <taxon>Archaea</taxon>
        <taxon>Methanobacteriati</taxon>
        <taxon>Methanobacteriota</taxon>
        <taxon>Stenosarchaea group</taxon>
        <taxon>Halobacteria</taxon>
        <taxon>Halobacteriales</taxon>
        <taxon>Haloarculaceae</taxon>
        <taxon>Haloarcula</taxon>
    </lineage>
</organism>
<sequence length="427" mass="47324">MVDELRESDIESTERERTIRLHIGEHHDGQIDCFGIIPSLEWDQLPMNVDVNNLLDQVTISASGVERPPVATNFHPTESEVRFQIDPQADKFEIQIKGPDELDAITGDWTADGLASGDIFVGDQSRARRHRSQRQVKEGEWVYLITSPLPRHLPDVVTTHSLGEVTVLAFPAREATEDLLEDYGDGLTTDNYGFDADVILPAHAHPTVEAPIYGWTEETVLVGVTPDDEIDPVFEVVTIPKRAGSVIDLDPTGPGNPRYYRTKVPEHGSRRISIHQRNSSRHRMVHLHAVATADKMPSLDTETNECGINIEDGADTYELRPLGEDQTHQFGAEYNPHLFPMEFAYVGPEGLELELNAEFVAEAPFGPTITEFTTDPESVPEDIVHWVMNGCSSVQIEFDGIGSVTLEFAQPALATTLDDGEVSTESV</sequence>
<dbReference type="RefSeq" id="WP_220582119.1">
    <property type="nucleotide sequence ID" value="NZ_RKLT01000021.1"/>
</dbReference>
<dbReference type="EMBL" id="RKLT01000021">
    <property type="protein sequence ID" value="MBX0297532.1"/>
    <property type="molecule type" value="Genomic_DNA"/>
</dbReference>
<evidence type="ECO:0000313" key="2">
    <source>
        <dbReference type="Proteomes" id="UP001430455"/>
    </source>
</evidence>
<reference evidence="1 2" key="1">
    <citation type="submission" date="2021-06" db="EMBL/GenBank/DDBJ databases">
        <title>Halomicroarcula sp. a new haloarchaeum isolated from saline soil.</title>
        <authorList>
            <person name="Duran-Viseras A."/>
            <person name="Sanchez-Porro C."/>
            <person name="Ventosa A."/>
        </authorList>
    </citation>
    <scope>NUCLEOTIDE SEQUENCE [LARGE SCALE GENOMIC DNA]</scope>
    <source>
        <strain evidence="1 2">F27</strain>
    </source>
</reference>
<comment type="caution">
    <text evidence="1">The sequence shown here is derived from an EMBL/GenBank/DDBJ whole genome shotgun (WGS) entry which is preliminary data.</text>
</comment>
<proteinExistence type="predicted"/>
<evidence type="ECO:0000313" key="1">
    <source>
        <dbReference type="EMBL" id="MBX0297532.1"/>
    </source>
</evidence>
<protein>
    <submittedName>
        <fullName evidence="1">Uncharacterized protein</fullName>
    </submittedName>
</protein>
<dbReference type="AlphaFoldDB" id="A0AAW4PIF2"/>
<dbReference type="Proteomes" id="UP001430455">
    <property type="component" value="Unassembled WGS sequence"/>
</dbReference>
<accession>A0AAW4PIF2</accession>
<keyword evidence="2" id="KW-1185">Reference proteome</keyword>
<gene>
    <name evidence="1" type="ORF">EGH23_21885</name>
</gene>
<name>A0AAW4PIF2_9EURY</name>